<evidence type="ECO:0000259" key="1">
    <source>
        <dbReference type="Pfam" id="PF25583"/>
    </source>
</evidence>
<feature type="domain" description="WCX" evidence="1">
    <location>
        <begin position="64"/>
        <end position="130"/>
    </location>
</feature>
<dbReference type="EMBL" id="WIVT01000002">
    <property type="protein sequence ID" value="MQU15289.1"/>
    <property type="molecule type" value="Genomic_DNA"/>
</dbReference>
<dbReference type="Proteomes" id="UP000713985">
    <property type="component" value="Unassembled WGS sequence"/>
</dbReference>
<dbReference type="RefSeq" id="WP_153403945.1">
    <property type="nucleotide sequence ID" value="NZ_WIVT01000002.1"/>
</dbReference>
<evidence type="ECO:0000313" key="4">
    <source>
        <dbReference type="Proteomes" id="UP000443000"/>
    </source>
</evidence>
<comment type="caution">
    <text evidence="3">The sequence shown here is derived from an EMBL/GenBank/DDBJ whole genome shotgun (WGS) entry which is preliminary data.</text>
</comment>
<dbReference type="EMBL" id="WIWP01000001">
    <property type="protein sequence ID" value="MQT24307.1"/>
    <property type="molecule type" value="Genomic_DNA"/>
</dbReference>
<dbReference type="OrthoDB" id="8595817at2"/>
<accession>A0A6G1VZU8</accession>
<evidence type="ECO:0000313" key="3">
    <source>
        <dbReference type="EMBL" id="MQU15289.1"/>
    </source>
</evidence>
<evidence type="ECO:0000313" key="5">
    <source>
        <dbReference type="Proteomes" id="UP000713985"/>
    </source>
</evidence>
<gene>
    <name evidence="3" type="ORF">GHN41_02360</name>
    <name evidence="2" type="ORF">GHN94_00485</name>
</gene>
<keyword evidence="5" id="KW-1185">Reference proteome</keyword>
<sequence>MRQNDATFGTGYASCPPYADVRQYAIHRFRQAETLPSSALGLDDFDLQEYLASNALQFGSTAKISLQARLSDSLARLLRETPLSSDMTLEKLQEGYRLLATISDTWQLQWWILSQGDALIIEAPLSLRHRQQLRSKRLSWAEHYQPLVTLDVEKDSEHRLTERKPRRFRVRLVDADDYAIEFTIDKYKTLEVECRKALQAWLLLRRDSAPAHVSILAAKLETTLEWKNPWGDSKSVWLKVSPVEAKQRKESELKILTRRRAKSKSDSRETSWLLLWMGIREAFPEDLLHPDVSRV</sequence>
<protein>
    <submittedName>
        <fullName evidence="3">WYL domain-containing protein</fullName>
    </submittedName>
</protein>
<organism evidence="3 4">
    <name type="scientific">Pseudomonas helleri</name>
    <dbReference type="NCBI Taxonomy" id="1608996"/>
    <lineage>
        <taxon>Bacteria</taxon>
        <taxon>Pseudomonadati</taxon>
        <taxon>Pseudomonadota</taxon>
        <taxon>Gammaproteobacteria</taxon>
        <taxon>Pseudomonadales</taxon>
        <taxon>Pseudomonadaceae</taxon>
        <taxon>Pseudomonas</taxon>
    </lineage>
</organism>
<evidence type="ECO:0000313" key="2">
    <source>
        <dbReference type="EMBL" id="MQT24307.1"/>
    </source>
</evidence>
<reference evidence="4 5" key="1">
    <citation type="submission" date="2019-10" db="EMBL/GenBank/DDBJ databases">
        <title>Evaluation of single-gene subtyping targets for Pseudomonas.</title>
        <authorList>
            <person name="Reichler S.J."/>
            <person name="Orsi R.H."/>
            <person name="Wiedmann M."/>
            <person name="Martin N.H."/>
            <person name="Murphy S.I."/>
        </authorList>
    </citation>
    <scope>NUCLEOTIDE SEQUENCE [LARGE SCALE GENOMIC DNA]</scope>
    <source>
        <strain evidence="2 5">FSL R10-0802</strain>
        <strain evidence="3 4">FSL R10-1594</strain>
    </source>
</reference>
<dbReference type="Proteomes" id="UP000443000">
    <property type="component" value="Unassembled WGS sequence"/>
</dbReference>
<dbReference type="AlphaFoldDB" id="A0A6G1VZU8"/>
<dbReference type="InterPro" id="IPR057727">
    <property type="entry name" value="WCX_dom"/>
</dbReference>
<dbReference type="Pfam" id="PF25583">
    <property type="entry name" value="WCX"/>
    <property type="match status" value="1"/>
</dbReference>
<name>A0A6G1VZU8_9PSED</name>
<proteinExistence type="predicted"/>